<dbReference type="InterPro" id="IPR036397">
    <property type="entry name" value="RNaseH_sf"/>
</dbReference>
<keyword evidence="1" id="KW-0808">Transferase</keyword>
<evidence type="ECO:0000256" key="6">
    <source>
        <dbReference type="ARBA" id="ARBA00022918"/>
    </source>
</evidence>
<dbReference type="InterPro" id="IPR041588">
    <property type="entry name" value="Integrase_H2C2"/>
</dbReference>
<dbReference type="SUPFAM" id="SSF56672">
    <property type="entry name" value="DNA/RNA polymerases"/>
    <property type="match status" value="1"/>
</dbReference>
<dbReference type="InterPro" id="IPR001584">
    <property type="entry name" value="Integrase_cat-core"/>
</dbReference>
<protein>
    <submittedName>
        <fullName evidence="7">Transposon Tf2-9 poly</fullName>
    </submittedName>
</protein>
<evidence type="ECO:0000256" key="5">
    <source>
        <dbReference type="ARBA" id="ARBA00022801"/>
    </source>
</evidence>
<keyword evidence="2" id="KW-0548">Nucleotidyltransferase</keyword>
<dbReference type="Pfam" id="PF17917">
    <property type="entry name" value="RT_RNaseH"/>
    <property type="match status" value="1"/>
</dbReference>
<accession>A0A7D9E7M6</accession>
<dbReference type="GO" id="GO:0015074">
    <property type="term" value="P:DNA integration"/>
    <property type="evidence" value="ECO:0007669"/>
    <property type="project" value="InterPro"/>
</dbReference>
<evidence type="ECO:0000256" key="4">
    <source>
        <dbReference type="ARBA" id="ARBA00022759"/>
    </source>
</evidence>
<dbReference type="Gene3D" id="3.30.70.270">
    <property type="match status" value="2"/>
</dbReference>
<dbReference type="Gene3D" id="3.10.10.10">
    <property type="entry name" value="HIV Type 1 Reverse Transcriptase, subunit A, domain 1"/>
    <property type="match status" value="1"/>
</dbReference>
<dbReference type="Pfam" id="PF17921">
    <property type="entry name" value="Integrase_H2C2"/>
    <property type="match status" value="1"/>
</dbReference>
<keyword evidence="5" id="KW-0378">Hydrolase</keyword>
<name>A0A7D9E7M6_PARCT</name>
<gene>
    <name evidence="7" type="ORF">PACLA_8A047094</name>
</gene>
<dbReference type="Gene3D" id="1.10.340.70">
    <property type="match status" value="1"/>
</dbReference>
<keyword evidence="4" id="KW-0255">Endonuclease</keyword>
<dbReference type="PANTHER" id="PTHR37984:SF11">
    <property type="entry name" value="INTEGRASE CATALYTIC DOMAIN-CONTAINING PROTEIN"/>
    <property type="match status" value="1"/>
</dbReference>
<evidence type="ECO:0000313" key="8">
    <source>
        <dbReference type="Proteomes" id="UP001152795"/>
    </source>
</evidence>
<keyword evidence="8" id="KW-1185">Reference proteome</keyword>
<dbReference type="Gene3D" id="3.30.420.10">
    <property type="entry name" value="Ribonuclease H-like superfamily/Ribonuclease H"/>
    <property type="match status" value="1"/>
</dbReference>
<dbReference type="SUPFAM" id="SSF53098">
    <property type="entry name" value="Ribonuclease H-like"/>
    <property type="match status" value="1"/>
</dbReference>
<evidence type="ECO:0000313" key="7">
    <source>
        <dbReference type="EMBL" id="CAB4002498.1"/>
    </source>
</evidence>
<keyword evidence="6" id="KW-0695">RNA-directed DNA polymerase</keyword>
<dbReference type="GO" id="GO:0003676">
    <property type="term" value="F:nucleic acid binding"/>
    <property type="evidence" value="ECO:0007669"/>
    <property type="project" value="InterPro"/>
</dbReference>
<organism evidence="7 8">
    <name type="scientific">Paramuricea clavata</name>
    <name type="common">Red gorgonian</name>
    <name type="synonym">Violescent sea-whip</name>
    <dbReference type="NCBI Taxonomy" id="317549"/>
    <lineage>
        <taxon>Eukaryota</taxon>
        <taxon>Metazoa</taxon>
        <taxon>Cnidaria</taxon>
        <taxon>Anthozoa</taxon>
        <taxon>Octocorallia</taxon>
        <taxon>Malacalcyonacea</taxon>
        <taxon>Plexauridae</taxon>
        <taxon>Paramuricea</taxon>
    </lineage>
</organism>
<dbReference type="CDD" id="cd09274">
    <property type="entry name" value="RNase_HI_RT_Ty3"/>
    <property type="match status" value="1"/>
</dbReference>
<dbReference type="PROSITE" id="PS50878">
    <property type="entry name" value="RT_POL"/>
    <property type="match status" value="1"/>
</dbReference>
<evidence type="ECO:0000256" key="1">
    <source>
        <dbReference type="ARBA" id="ARBA00022679"/>
    </source>
</evidence>
<dbReference type="InterPro" id="IPR012337">
    <property type="entry name" value="RNaseH-like_sf"/>
</dbReference>
<dbReference type="Pfam" id="PF00078">
    <property type="entry name" value="RVT_1"/>
    <property type="match status" value="1"/>
</dbReference>
<dbReference type="CDD" id="cd01647">
    <property type="entry name" value="RT_LTR"/>
    <property type="match status" value="1"/>
</dbReference>
<keyword evidence="3" id="KW-0540">Nuclease</keyword>
<dbReference type="InterPro" id="IPR041373">
    <property type="entry name" value="RT_RNaseH"/>
</dbReference>
<evidence type="ECO:0000256" key="3">
    <source>
        <dbReference type="ARBA" id="ARBA00022722"/>
    </source>
</evidence>
<reference evidence="7" key="1">
    <citation type="submission" date="2020-04" db="EMBL/GenBank/DDBJ databases">
        <authorList>
            <person name="Alioto T."/>
            <person name="Alioto T."/>
            <person name="Gomez Garrido J."/>
        </authorList>
    </citation>
    <scope>NUCLEOTIDE SEQUENCE</scope>
    <source>
        <strain evidence="7">A484AB</strain>
    </source>
</reference>
<dbReference type="PANTHER" id="PTHR37984">
    <property type="entry name" value="PROTEIN CBG26694"/>
    <property type="match status" value="1"/>
</dbReference>
<comment type="caution">
    <text evidence="7">The sequence shown here is derived from an EMBL/GenBank/DDBJ whole genome shotgun (WGS) entry which is preliminary data.</text>
</comment>
<dbReference type="InterPro" id="IPR043128">
    <property type="entry name" value="Rev_trsase/Diguanyl_cyclase"/>
</dbReference>
<dbReference type="InterPro" id="IPR050951">
    <property type="entry name" value="Retrovirus_Pol_polyprotein"/>
</dbReference>
<dbReference type="EMBL" id="CACRXK020004374">
    <property type="protein sequence ID" value="CAB4002498.1"/>
    <property type="molecule type" value="Genomic_DNA"/>
</dbReference>
<evidence type="ECO:0000256" key="2">
    <source>
        <dbReference type="ARBA" id="ARBA00022695"/>
    </source>
</evidence>
<dbReference type="InterPro" id="IPR043502">
    <property type="entry name" value="DNA/RNA_pol_sf"/>
</dbReference>
<dbReference type="FunFam" id="1.10.340.70:FF:000003">
    <property type="entry name" value="Protein CBG25708"/>
    <property type="match status" value="1"/>
</dbReference>
<dbReference type="AlphaFoldDB" id="A0A7D9E7M6"/>
<dbReference type="PROSITE" id="PS50994">
    <property type="entry name" value="INTEGRASE"/>
    <property type="match status" value="1"/>
</dbReference>
<dbReference type="InterPro" id="IPR000477">
    <property type="entry name" value="RT_dom"/>
</dbReference>
<dbReference type="OrthoDB" id="76385at2759"/>
<proteinExistence type="predicted"/>
<dbReference type="GO" id="GO:0016787">
    <property type="term" value="F:hydrolase activity"/>
    <property type="evidence" value="ECO:0007669"/>
    <property type="project" value="UniProtKB-KW"/>
</dbReference>
<sequence>MAGLDFSGIQQFDPHSEPKAVELKGKFEVLVNSKRRVAAATFYVTKGTQGTTSILGCETSTNLRLITMNVNSVSKVSAVKSDSGTDTSSCDLDASKRKENLLKGRHPNVFTGIGKLKGHEQKIHINTNVPPVAQTNRRVPFHLRKQLDTWLDDYLQKDIIEPVSDESTDWVSGLVLAPKPRNPNEVRVCGDYRKANTAIKREKHPIPTVDELMESMNGAIKYSKIDLKAGYHQIPLEKSSRSITTFITRRGLFRYKRLPFGINSASEVFQHAIENAIRGIDGVRNIADDIIVWGSTQQEHNLRLEQLFARLDESGLTVNNDKCLFDQRELWFYGFLLTDSGIKVDPRKVDAIKHAKEPKDTKELRSFLGLANYCSRFIKNFSTLTSPLRELTVAKTPYAWTPRHTAAFAAIKEAIQKDCIMHFYDPNQKTCLTVDASPTGLGAILSNIDRAGNLHNVAYASRSLTLTEQRYSQTEREALAVVWGCERFHMYLIGAEFTICTDHKALEVIYSPKSKPPARIQRWALRLQQYKFNIIYRKGEGNPADLLSRQPLPVVYTEHCDIAEQYNNFIEKNTIPKAMSIESIIAATAVDPEMQSAIESIQSGVWAKHHPFYAVREELAVTPNSLLLRANKLIIPTRLRNETMTHAHKGHQGIVKTKRALRTKVWWPRIDKDAEEFIKHCHACQSLGHVPRSGNNEIHYCQRRHESPGQNFAVHGIPTEIYSDNGPPFASDAVKKFMRNRGINHRLVTPYWPQANGEAESFMKPLGKAVKAAKMEGKDWKEELHGFLLAYRTTPHCTTGVAPSQLLFNREVRTNMPTFVKEGDIDYKILHEQAKINTSEKQSKAQQYTDKRRRARKANIEVGMKVLVKQERKNKFSTVFDPTPLTVTKVNGTKITAARHDLTTT</sequence>
<dbReference type="GO" id="GO:0004519">
    <property type="term" value="F:endonuclease activity"/>
    <property type="evidence" value="ECO:0007669"/>
    <property type="project" value="UniProtKB-KW"/>
</dbReference>
<dbReference type="FunFam" id="3.30.70.270:FF:000026">
    <property type="entry name" value="Transposon Ty3-G Gag-Pol polyprotein"/>
    <property type="match status" value="1"/>
</dbReference>
<dbReference type="Proteomes" id="UP001152795">
    <property type="component" value="Unassembled WGS sequence"/>
</dbReference>
<dbReference type="GO" id="GO:0003964">
    <property type="term" value="F:RNA-directed DNA polymerase activity"/>
    <property type="evidence" value="ECO:0007669"/>
    <property type="project" value="UniProtKB-KW"/>
</dbReference>